<dbReference type="AlphaFoldDB" id="A0A8H7PLD2"/>
<evidence type="ECO:0000313" key="1">
    <source>
        <dbReference type="EMBL" id="KAG2176036.1"/>
    </source>
</evidence>
<comment type="caution">
    <text evidence="1">The sequence shown here is derived from an EMBL/GenBank/DDBJ whole genome shotgun (WGS) entry which is preliminary data.</text>
</comment>
<dbReference type="EMBL" id="JAEPRA010000014">
    <property type="protein sequence ID" value="KAG2176036.1"/>
    <property type="molecule type" value="Genomic_DNA"/>
</dbReference>
<proteinExistence type="predicted"/>
<evidence type="ECO:0000313" key="2">
    <source>
        <dbReference type="Proteomes" id="UP000612746"/>
    </source>
</evidence>
<organism evidence="1 2">
    <name type="scientific">Umbelopsis vinacea</name>
    <dbReference type="NCBI Taxonomy" id="44442"/>
    <lineage>
        <taxon>Eukaryota</taxon>
        <taxon>Fungi</taxon>
        <taxon>Fungi incertae sedis</taxon>
        <taxon>Mucoromycota</taxon>
        <taxon>Mucoromycotina</taxon>
        <taxon>Umbelopsidomycetes</taxon>
        <taxon>Umbelopsidales</taxon>
        <taxon>Umbelopsidaceae</taxon>
        <taxon>Umbelopsis</taxon>
    </lineage>
</organism>
<feature type="non-terminal residue" evidence="1">
    <location>
        <position position="1"/>
    </location>
</feature>
<dbReference type="Proteomes" id="UP000612746">
    <property type="component" value="Unassembled WGS sequence"/>
</dbReference>
<name>A0A8H7PLD2_9FUNG</name>
<keyword evidence="2" id="KW-1185">Reference proteome</keyword>
<protein>
    <submittedName>
        <fullName evidence="1">Uncharacterized protein</fullName>
    </submittedName>
</protein>
<accession>A0A8H7PLD2</accession>
<sequence>MDMLTLGQASCLVLGYPPNEPGQQKKAIKYLCKCGLIAVYLRGNDPFRPMAIGMEVYNRDPYNYISYSDSPRILEEDASHSQSQHNAIDDSFNYGAEGFLADSFDSISAYWSHLQKNSDLMTIGYAMTSSTSEIGASRVTLLQLMIDKLYLRGKCVEVFVSPCCLVNQPILERDCPRANETLALLKGCQGDITDLTLKVHDTQRGIRLVIIDYAGLSTSPEDIQKFLRTYKNIKEIAIGHGSSFEILSRLKLLKTDSI</sequence>
<gene>
    <name evidence="1" type="ORF">INT44_000515</name>
</gene>
<dbReference type="OrthoDB" id="2272203at2759"/>
<reference evidence="1" key="1">
    <citation type="submission" date="2020-12" db="EMBL/GenBank/DDBJ databases">
        <title>Metabolic potential, ecology and presence of endohyphal bacteria is reflected in genomic diversity of Mucoromycotina.</title>
        <authorList>
            <person name="Muszewska A."/>
            <person name="Okrasinska A."/>
            <person name="Steczkiewicz K."/>
            <person name="Drgas O."/>
            <person name="Orlowska M."/>
            <person name="Perlinska-Lenart U."/>
            <person name="Aleksandrzak-Piekarczyk T."/>
            <person name="Szatraj K."/>
            <person name="Zielenkiewicz U."/>
            <person name="Pilsyk S."/>
            <person name="Malc E."/>
            <person name="Mieczkowski P."/>
            <person name="Kruszewska J.S."/>
            <person name="Biernat P."/>
            <person name="Pawlowska J."/>
        </authorList>
    </citation>
    <scope>NUCLEOTIDE SEQUENCE</scope>
    <source>
        <strain evidence="1">WA0000051536</strain>
    </source>
</reference>